<dbReference type="OrthoDB" id="9772446at2"/>
<feature type="transmembrane region" description="Helical" evidence="7">
    <location>
        <begin position="159"/>
        <end position="175"/>
    </location>
</feature>
<gene>
    <name evidence="10" type="ORF">CQA53_07830</name>
</gene>
<keyword evidence="5 7" id="KW-0472">Membrane</keyword>
<feature type="transmembrane region" description="Helical" evidence="7">
    <location>
        <begin position="364"/>
        <end position="382"/>
    </location>
</feature>
<name>A0A3D8IH36_9HELI</name>
<evidence type="ECO:0000259" key="8">
    <source>
        <dbReference type="Pfam" id="PF03553"/>
    </source>
</evidence>
<feature type="transmembrane region" description="Helical" evidence="7">
    <location>
        <begin position="228"/>
        <end position="248"/>
    </location>
</feature>
<feature type="transmembrane region" description="Helical" evidence="7">
    <location>
        <begin position="182"/>
        <end position="208"/>
    </location>
</feature>
<feature type="domain" description="Putative Na+/H+ antiporter N-terminal" evidence="9">
    <location>
        <begin position="6"/>
        <end position="40"/>
    </location>
</feature>
<reference evidence="10 11" key="1">
    <citation type="submission" date="2018-04" db="EMBL/GenBank/DDBJ databases">
        <title>Novel Campyloabacter and Helicobacter Species and Strains.</title>
        <authorList>
            <person name="Mannion A.J."/>
            <person name="Shen Z."/>
            <person name="Fox J.G."/>
        </authorList>
    </citation>
    <scope>NUCLEOTIDE SEQUENCE [LARGE SCALE GENOMIC DNA]</scope>
    <source>
        <strain evidence="10 11">MIT 17-337</strain>
    </source>
</reference>
<feature type="region of interest" description="Disordered" evidence="6">
    <location>
        <begin position="54"/>
        <end position="75"/>
    </location>
</feature>
<dbReference type="InterPro" id="IPR018461">
    <property type="entry name" value="Na/H_Antiport_NhaC-like_C"/>
</dbReference>
<proteinExistence type="predicted"/>
<evidence type="ECO:0000313" key="10">
    <source>
        <dbReference type="EMBL" id="RDU64226.1"/>
    </source>
</evidence>
<comment type="subcellular location">
    <subcellularLocation>
        <location evidence="1">Cell membrane</location>
        <topology evidence="1">Multi-pass membrane protein</topology>
    </subcellularLocation>
</comment>
<keyword evidence="11" id="KW-1185">Reference proteome</keyword>
<feature type="transmembrane region" description="Helical" evidence="7">
    <location>
        <begin position="137"/>
        <end position="153"/>
    </location>
</feature>
<dbReference type="PANTHER" id="PTHR37821">
    <property type="entry name" value="AMINO ACID TRANSPORTER YUIF-RELATED"/>
    <property type="match status" value="1"/>
</dbReference>
<feature type="transmembrane region" description="Helical" evidence="7">
    <location>
        <begin position="7"/>
        <end position="39"/>
    </location>
</feature>
<dbReference type="RefSeq" id="WP_115543451.1">
    <property type="nucleotide sequence ID" value="NZ_NXLQ01000019.1"/>
</dbReference>
<dbReference type="Proteomes" id="UP000256379">
    <property type="component" value="Unassembled WGS sequence"/>
</dbReference>
<evidence type="ECO:0000313" key="11">
    <source>
        <dbReference type="Proteomes" id="UP000256379"/>
    </source>
</evidence>
<organism evidence="10 11">
    <name type="scientific">Helicobacter didelphidarum</name>
    <dbReference type="NCBI Taxonomy" id="2040648"/>
    <lineage>
        <taxon>Bacteria</taxon>
        <taxon>Pseudomonadati</taxon>
        <taxon>Campylobacterota</taxon>
        <taxon>Epsilonproteobacteria</taxon>
        <taxon>Campylobacterales</taxon>
        <taxon>Helicobacteraceae</taxon>
        <taxon>Helicobacter</taxon>
    </lineage>
</organism>
<evidence type="ECO:0000256" key="5">
    <source>
        <dbReference type="ARBA" id="ARBA00023136"/>
    </source>
</evidence>
<sequence>MDILSNAVVVSVCVMAILCILRLNVLLSIIIAALCAGLLSPNLVQNYQNNQELQTKEQDSKNNTNRDNSHTQQDVKQQNILETITITGQILIDGMAGNLNVALSYILLGAIAIAIAQSNLMMFLVNAIAKSISNKKILLILSIGFFACFSQNLIPVHIAFIPILIPPLLGLMNKLKIDRRAVACALTFGLQAPYISFGVGYGLIFYTVMKDQINANGMSVDIQDIAGVMWIGGVAMIFGLLFAVLILYRKPRTYQNCETTNLETKKISFRRREMAVLLGICIAFAGQLLTNSLPLGAFAGLISMILLGGIKWNEIDSVMEGGLKMMAFIAFVMLVAAGYGEILRQGGEVQNLVLSLTNMAHTKFISASLMLAVGLLVTIGIGTSFGTVPIIATIYVPLSVTLGFSLEATILLIGIAGALGDAGSPASDSTLGPTSGLNADGQHDHIRDTCIPTFLVFNTSLLIVGLIGAMVL</sequence>
<dbReference type="EMBL" id="NXLQ01000019">
    <property type="protein sequence ID" value="RDU64226.1"/>
    <property type="molecule type" value="Genomic_DNA"/>
</dbReference>
<evidence type="ECO:0000256" key="2">
    <source>
        <dbReference type="ARBA" id="ARBA00022475"/>
    </source>
</evidence>
<dbReference type="InterPro" id="IPR052576">
    <property type="entry name" value="AA_Transporter-Related"/>
</dbReference>
<feature type="compositionally biased region" description="Polar residues" evidence="6">
    <location>
        <begin position="61"/>
        <end position="75"/>
    </location>
</feature>
<keyword evidence="2" id="KW-1003">Cell membrane</keyword>
<feature type="domain" description="Putative Na+/H+ antiporter N-terminal" evidence="9">
    <location>
        <begin position="88"/>
        <end position="131"/>
    </location>
</feature>
<evidence type="ECO:0000256" key="3">
    <source>
        <dbReference type="ARBA" id="ARBA00022692"/>
    </source>
</evidence>
<accession>A0A3D8IH36</accession>
<feature type="domain" description="Na+/H+ antiporter NhaC-like C-terminal" evidence="8">
    <location>
        <begin position="186"/>
        <end position="465"/>
    </location>
</feature>
<dbReference type="PANTHER" id="PTHR37821:SF1">
    <property type="entry name" value="AMINO ACID TRANSPORTER YUIF-RELATED"/>
    <property type="match status" value="1"/>
</dbReference>
<evidence type="ECO:0000256" key="6">
    <source>
        <dbReference type="SAM" id="MobiDB-lite"/>
    </source>
</evidence>
<evidence type="ECO:0000256" key="4">
    <source>
        <dbReference type="ARBA" id="ARBA00022989"/>
    </source>
</evidence>
<feature type="transmembrane region" description="Helical" evidence="7">
    <location>
        <begin position="451"/>
        <end position="471"/>
    </location>
</feature>
<dbReference type="Pfam" id="PF03553">
    <property type="entry name" value="Na_H_antiporter"/>
    <property type="match status" value="1"/>
</dbReference>
<dbReference type="InterPro" id="IPR032813">
    <property type="entry name" value="Na_H_antiport_N"/>
</dbReference>
<evidence type="ECO:0000259" key="9">
    <source>
        <dbReference type="Pfam" id="PF13726"/>
    </source>
</evidence>
<dbReference type="GO" id="GO:0005886">
    <property type="term" value="C:plasma membrane"/>
    <property type="evidence" value="ECO:0007669"/>
    <property type="project" value="UniProtKB-SubCell"/>
</dbReference>
<feature type="transmembrane region" description="Helical" evidence="7">
    <location>
        <begin position="394"/>
        <end position="419"/>
    </location>
</feature>
<comment type="caution">
    <text evidence="10">The sequence shown here is derived from an EMBL/GenBank/DDBJ whole genome shotgun (WGS) entry which is preliminary data.</text>
</comment>
<feature type="transmembrane region" description="Helical" evidence="7">
    <location>
        <begin position="102"/>
        <end position="125"/>
    </location>
</feature>
<protein>
    <submittedName>
        <fullName evidence="10">Sodium:proton antiporter</fullName>
    </submittedName>
</protein>
<evidence type="ECO:0000256" key="1">
    <source>
        <dbReference type="ARBA" id="ARBA00004651"/>
    </source>
</evidence>
<feature type="transmembrane region" description="Helical" evidence="7">
    <location>
        <begin position="269"/>
        <end position="289"/>
    </location>
</feature>
<evidence type="ECO:0000256" key="7">
    <source>
        <dbReference type="SAM" id="Phobius"/>
    </source>
</evidence>
<feature type="transmembrane region" description="Helical" evidence="7">
    <location>
        <begin position="325"/>
        <end position="344"/>
    </location>
</feature>
<dbReference type="AlphaFoldDB" id="A0A3D8IH36"/>
<keyword evidence="4 7" id="KW-1133">Transmembrane helix</keyword>
<keyword evidence="3 7" id="KW-0812">Transmembrane</keyword>
<dbReference type="Pfam" id="PF13726">
    <property type="entry name" value="Na_H_antiport_2"/>
    <property type="match status" value="2"/>
</dbReference>